<dbReference type="RefSeq" id="WP_100349507.1">
    <property type="nucleotide sequence ID" value="NZ_PGTZ01000007.1"/>
</dbReference>
<keyword evidence="3" id="KW-0479">Metal-binding</keyword>
<dbReference type="Gene3D" id="3.40.630.10">
    <property type="entry name" value="Zn peptidases"/>
    <property type="match status" value="1"/>
</dbReference>
<gene>
    <name evidence="8" type="ORF">CLV34_1364</name>
</gene>
<dbReference type="InterPro" id="IPR047177">
    <property type="entry name" value="Pept_M20A"/>
</dbReference>
<evidence type="ECO:0000313" key="8">
    <source>
        <dbReference type="EMBL" id="PJI93884.1"/>
    </source>
</evidence>
<dbReference type="SUPFAM" id="SSF53187">
    <property type="entry name" value="Zn-dependent exopeptidases"/>
    <property type="match status" value="1"/>
</dbReference>
<comment type="caution">
    <text evidence="8">The sequence shown here is derived from an EMBL/GenBank/DDBJ whole genome shotgun (WGS) entry which is preliminary data.</text>
</comment>
<accession>A0A2M8WSL6</accession>
<dbReference type="Gene3D" id="3.30.70.360">
    <property type="match status" value="1"/>
</dbReference>
<evidence type="ECO:0000256" key="2">
    <source>
        <dbReference type="ARBA" id="ARBA00022670"/>
    </source>
</evidence>
<feature type="region of interest" description="Disordered" evidence="6">
    <location>
        <begin position="1"/>
        <end position="21"/>
    </location>
</feature>
<keyword evidence="2" id="KW-0645">Protease</keyword>
<dbReference type="PANTHER" id="PTHR45962:SF1">
    <property type="entry name" value="N-FATTY-ACYL-AMINO ACID SYNTHASE_HYDROLASE PM20D1"/>
    <property type="match status" value="1"/>
</dbReference>
<dbReference type="Pfam" id="PF01546">
    <property type="entry name" value="Peptidase_M20"/>
    <property type="match status" value="1"/>
</dbReference>
<name>A0A2M8WSL6_9MICO</name>
<protein>
    <submittedName>
        <fullName evidence="8">Carboxypeptidase PM20D1</fullName>
    </submittedName>
</protein>
<evidence type="ECO:0000259" key="7">
    <source>
        <dbReference type="Pfam" id="PF07687"/>
    </source>
</evidence>
<proteinExistence type="inferred from homology"/>
<evidence type="ECO:0000256" key="5">
    <source>
        <dbReference type="ARBA" id="ARBA00022833"/>
    </source>
</evidence>
<keyword evidence="5" id="KW-0862">Zinc</keyword>
<evidence type="ECO:0000256" key="6">
    <source>
        <dbReference type="SAM" id="MobiDB-lite"/>
    </source>
</evidence>
<feature type="domain" description="Peptidase M20 dimerisation" evidence="7">
    <location>
        <begin position="227"/>
        <end position="372"/>
    </location>
</feature>
<dbReference type="GO" id="GO:0046872">
    <property type="term" value="F:metal ion binding"/>
    <property type="evidence" value="ECO:0007669"/>
    <property type="project" value="UniProtKB-KW"/>
</dbReference>
<dbReference type="OrthoDB" id="3665926at2"/>
<dbReference type="Gene3D" id="1.10.150.900">
    <property type="match status" value="1"/>
</dbReference>
<dbReference type="AlphaFoldDB" id="A0A2M8WSL6"/>
<evidence type="ECO:0000256" key="1">
    <source>
        <dbReference type="ARBA" id="ARBA00006247"/>
    </source>
</evidence>
<evidence type="ECO:0000256" key="3">
    <source>
        <dbReference type="ARBA" id="ARBA00022723"/>
    </source>
</evidence>
<dbReference type="EMBL" id="PGTZ01000007">
    <property type="protein sequence ID" value="PJI93884.1"/>
    <property type="molecule type" value="Genomic_DNA"/>
</dbReference>
<reference evidence="8 9" key="1">
    <citation type="submission" date="2017-11" db="EMBL/GenBank/DDBJ databases">
        <title>Genomic Encyclopedia of Archaeal and Bacterial Type Strains, Phase II (KMG-II): From Individual Species to Whole Genera.</title>
        <authorList>
            <person name="Goeker M."/>
        </authorList>
    </citation>
    <scope>NUCLEOTIDE SEQUENCE [LARGE SCALE GENOMIC DNA]</scope>
    <source>
        <strain evidence="8 9">DSM 22413</strain>
    </source>
</reference>
<dbReference type="Proteomes" id="UP000231586">
    <property type="component" value="Unassembled WGS sequence"/>
</dbReference>
<organism evidence="8 9">
    <name type="scientific">Luteimicrobium subarcticum</name>
    <dbReference type="NCBI Taxonomy" id="620910"/>
    <lineage>
        <taxon>Bacteria</taxon>
        <taxon>Bacillati</taxon>
        <taxon>Actinomycetota</taxon>
        <taxon>Actinomycetes</taxon>
        <taxon>Micrococcales</taxon>
        <taxon>Luteimicrobium</taxon>
    </lineage>
</organism>
<dbReference type="PANTHER" id="PTHR45962">
    <property type="entry name" value="N-FATTY-ACYL-AMINO ACID SYNTHASE/HYDROLASE PM20D1"/>
    <property type="match status" value="1"/>
</dbReference>
<dbReference type="GO" id="GO:0004180">
    <property type="term" value="F:carboxypeptidase activity"/>
    <property type="evidence" value="ECO:0007669"/>
    <property type="project" value="UniProtKB-KW"/>
</dbReference>
<dbReference type="SUPFAM" id="SSF55031">
    <property type="entry name" value="Bacterial exopeptidase dimerisation domain"/>
    <property type="match status" value="1"/>
</dbReference>
<dbReference type="Pfam" id="PF07687">
    <property type="entry name" value="M20_dimer"/>
    <property type="match status" value="1"/>
</dbReference>
<keyword evidence="4" id="KW-0378">Hydrolase</keyword>
<keyword evidence="8" id="KW-0121">Carboxypeptidase</keyword>
<dbReference type="InterPro" id="IPR036264">
    <property type="entry name" value="Bact_exopeptidase_dim_dom"/>
</dbReference>
<evidence type="ECO:0000313" key="9">
    <source>
        <dbReference type="Proteomes" id="UP000231586"/>
    </source>
</evidence>
<dbReference type="InterPro" id="IPR011650">
    <property type="entry name" value="Peptidase_M20_dimer"/>
</dbReference>
<dbReference type="GO" id="GO:0006508">
    <property type="term" value="P:proteolysis"/>
    <property type="evidence" value="ECO:0007669"/>
    <property type="project" value="UniProtKB-KW"/>
</dbReference>
<feature type="compositionally biased region" description="Low complexity" evidence="6">
    <location>
        <begin position="9"/>
        <end position="21"/>
    </location>
</feature>
<evidence type="ECO:0000256" key="4">
    <source>
        <dbReference type="ARBA" id="ARBA00022801"/>
    </source>
</evidence>
<keyword evidence="9" id="KW-1185">Reference proteome</keyword>
<sequence>MTGQDPRTAPDAPDAAVSDPAAQRAAEHLATLVRIPTVSSRDASQVDPAVFDRFVATLAALYPRTHDALTLERVAGHGLLFRWAGTGGADGERSPVVLMAHYDVVPVDGLPQPVDDPTADAPGWSDPPFGGVVRDGVVHGRGTLDDKGSLVVVLEAVEALLADGYRPPRDVYLSFGHNEETAGDAAQAAVDVLRARGVTPWFVLDEGGAVVTGAMPGVSAPTAVVGIAEKGVLDVSVVATAEGGHASTPVPGGAPARLARALTRIDRYRFPARVSPPVLALLQSLAGHTTGFTRHVFKNAGTLGPVVARVLASRGAETNALVRTTVAITQLEGSPGANVLAATARATLNVRVATGDSVEQTLWRLRKVVRDPGVSLSIVSSTEPSPVSPARGPQWDLLGAALGASYPDAVLVPYLQLGASDSRRFCAIAEHVYRFSPFDMTPAQRASVHGVDEHVTVAALGRGVTFYAALLRAVPDSATAAPEA</sequence>
<dbReference type="InterPro" id="IPR002933">
    <property type="entry name" value="Peptidase_M20"/>
</dbReference>
<comment type="similarity">
    <text evidence="1">Belongs to the peptidase M20A family.</text>
</comment>